<dbReference type="PROSITE" id="PS51192">
    <property type="entry name" value="HELICASE_ATP_BIND_1"/>
    <property type="match status" value="1"/>
</dbReference>
<sequence>MNHSFVCMSTTWTVCDVERRQDAVGGFVAKRLTTLCSSRTTMTSRNENVGDVMSFFNLSQPLVRKVVQGGQTQGYVVPSEELLRDPHSNLRSQRVRPNNGQDYITQIRLNESVQMAEVIISGGCLSDSRSWRLMSLDEETTTAAGNVDRNIADIENVTLTSIGTMPDLSELTAPSTAVYQQYDFNHTPDKTLPIFPERDRILDTIESNMVTVIQGPTGCGKSTQVPQYILDSCASRGAPCNIIITQPRRIAAITVARRVSNERDWPLPSIVGYHVGLNNQTSEDTRLTFCTTGVLVQKMINKKTLEGFTHVILDEVHERDMDMDFAILIVRKLCFTTSRHIKVILMSATFNVTKFADYFTPESYSVAVKLIQEFDQLERQTRAKKGAVLVFLPGIREIEELFNMLTERERASELKWWIRPLHSSITVEEQECVFKPPPKDCRKIILSTNIAESSITVPDIVYVIDFCLTKHLVCDPKTNFTSLQLSWASKTNCIQRAGRSGRVAEGRVYRLVPEIFYENVLIEDCLPEIQRAPLEQVVLQTKILDMGPPKNILGLALDPPNLDNIEQTILVLKEVSKHTGSLRTDHTGPQGERTTLVLKEAGGLLLDREDAPDPEDGHITFLGRVMARLPLDIRISRMIVLGYIFSCLEECIIMGAAMSLKNMFSCPFLQRMNAYISKLTWADGSCSDMFCFLNAYKVYEEARRTGRFKRSVNLGERNWANCFFIQLNTMKDLKSLVDELKTRLKNLGIEEILGHDRVHWAEEELPLVLKVVIAGAYYPNYFVRGASGGQIDEQEAVKQVMGRDPYSTVYLSNFPMNQPGELYAQSIKRVLNVCAPKMQVFFDGSSKVYVQFPRVIKEDSDDRNMFAAIPGKVSLSVYKAVKLRQMNTRLAIHLLTPSEAERRAKMMGLVDKRERMLSLVATAKTPRSLTKGGADPPSKEELIKRALKPMLPGIGDSFIAITISNPIDPGHFWAQYSDDRGSLQRIMHCLNAQNVRSLVPLSGRPRVGQLLAAPYTDSDHTILYYRARVDSITLTPSGNSVEVFFIDYGNTEHVKESALRDFDQSLFDDGEFGIMGIPAQAMECVLCEIRPSLMANPRGHWTQRAINEFEKMVSNKSFYGKVYSVVHSVVSMQLITMAASTKNTVNINDWLVLKNHAERAEESYLSKCLLMKQTGGTLVTTQFVPHCMRHCSSASRVLPDETDWRHPSNNTVWCYLMKQTGDTLVTTPFAPKGKQPSIEVFGAEPQVYLSYCPQVNHDLRQQHMGLDDEQSRAMHDQQQLSESSLEFNPALSDPDPPNREECPITVNLRGPHSPLEMRIYGQTLVGEERDLFIDPNSVNSVLLDTDPQDPHERLLVAATVEENSSSTGLILRNTTLMPNIHGFPALMALLFAPRAEIRQAGGSEPRNSELGQTQLASNHSSLKHQTMIIMPMVLRPSSGARVNDTGTKYIGALCGLGYDIDTDMPLFPEHDMEVRFDVEINIQDLQEINMLRFWMSNATSLDEGETALIGNSINIVKCQHKIRDFLLILLRRKRKSQELSSGKKQYAWNLVEPELLMHPGIEMSDEAKSMFKLHWAVALNDEDTGLTDELRTHVQELQKLAAGSVPVKEAKCRLCQVVVSSAQSLRLHLISAQHRDREDTLKKDQGQTPG</sequence>
<keyword evidence="5" id="KW-0217">Developmental protein</keyword>
<dbReference type="PROSITE" id="PS50304">
    <property type="entry name" value="TUDOR"/>
    <property type="match status" value="1"/>
</dbReference>
<dbReference type="GO" id="GO:0016787">
    <property type="term" value="F:hydrolase activity"/>
    <property type="evidence" value="ECO:0007669"/>
    <property type="project" value="UniProtKB-KW"/>
</dbReference>
<evidence type="ECO:0000256" key="2">
    <source>
        <dbReference type="ARBA" id="ARBA00008792"/>
    </source>
</evidence>
<reference evidence="20" key="1">
    <citation type="submission" date="2020-11" db="EMBL/GenBank/DDBJ databases">
        <authorList>
            <person name="Tran Van P."/>
        </authorList>
    </citation>
    <scope>NUCLEOTIDE SEQUENCE</scope>
</reference>
<feature type="domain" description="Helicase C-terminal" evidence="19">
    <location>
        <begin position="369"/>
        <end position="545"/>
    </location>
</feature>
<dbReference type="InterPro" id="IPR001650">
    <property type="entry name" value="Helicase_C-like"/>
</dbReference>
<accession>A0A7R9NY16</accession>
<gene>
    <name evidence="20" type="ORF">TTEB3V08_LOCUS8431</name>
</gene>
<evidence type="ECO:0000256" key="9">
    <source>
        <dbReference type="ARBA" id="ARBA00022801"/>
    </source>
</evidence>
<feature type="compositionally biased region" description="Polar residues" evidence="16">
    <location>
        <begin position="1276"/>
        <end position="1286"/>
    </location>
</feature>
<keyword evidence="9" id="KW-0378">Hydrolase</keyword>
<keyword evidence="8" id="KW-0221">Differentiation</keyword>
<evidence type="ECO:0000256" key="6">
    <source>
        <dbReference type="ARBA" id="ARBA00022490"/>
    </source>
</evidence>
<comment type="catalytic activity">
    <reaction evidence="15">
        <text>ATP + H2O = ADP + phosphate + H(+)</text>
        <dbReference type="Rhea" id="RHEA:13065"/>
        <dbReference type="ChEBI" id="CHEBI:15377"/>
        <dbReference type="ChEBI" id="CHEBI:15378"/>
        <dbReference type="ChEBI" id="CHEBI:30616"/>
        <dbReference type="ChEBI" id="CHEBI:43474"/>
        <dbReference type="ChEBI" id="CHEBI:456216"/>
        <dbReference type="EC" id="3.6.4.13"/>
    </reaction>
</comment>
<dbReference type="InterPro" id="IPR011545">
    <property type="entry name" value="DEAD/DEAH_box_helicase_dom"/>
</dbReference>
<comment type="similarity">
    <text evidence="2">Belongs to the DEAD box helicase family. DEAH subfamily.</text>
</comment>
<evidence type="ECO:0000256" key="13">
    <source>
        <dbReference type="ARBA" id="ARBA00023158"/>
    </source>
</evidence>
<dbReference type="PANTHER" id="PTHR18934">
    <property type="entry name" value="ATP-DEPENDENT RNA HELICASE"/>
    <property type="match status" value="1"/>
</dbReference>
<name>A0A7R9NY16_9NEOP</name>
<dbReference type="EC" id="3.6.4.13" evidence="3"/>
<dbReference type="SMART" id="SM00490">
    <property type="entry name" value="HELICc"/>
    <property type="match status" value="1"/>
</dbReference>
<keyword evidence="10" id="KW-0347">Helicase</keyword>
<evidence type="ECO:0000256" key="10">
    <source>
        <dbReference type="ARBA" id="ARBA00022806"/>
    </source>
</evidence>
<dbReference type="GO" id="GO:0051321">
    <property type="term" value="P:meiotic cell cycle"/>
    <property type="evidence" value="ECO:0007669"/>
    <property type="project" value="UniProtKB-KW"/>
</dbReference>
<dbReference type="EMBL" id="OE003751">
    <property type="protein sequence ID" value="CAD7460501.1"/>
    <property type="molecule type" value="Genomic_DNA"/>
</dbReference>
<dbReference type="GO" id="GO:0007283">
    <property type="term" value="P:spermatogenesis"/>
    <property type="evidence" value="ECO:0007669"/>
    <property type="project" value="UniProtKB-KW"/>
</dbReference>
<keyword evidence="12" id="KW-0744">Spermatogenesis</keyword>
<evidence type="ECO:0000259" key="18">
    <source>
        <dbReference type="PROSITE" id="PS51192"/>
    </source>
</evidence>
<dbReference type="Pfam" id="PF00271">
    <property type="entry name" value="Helicase_C"/>
    <property type="match status" value="1"/>
</dbReference>
<evidence type="ECO:0000256" key="11">
    <source>
        <dbReference type="ARBA" id="ARBA00022840"/>
    </source>
</evidence>
<proteinExistence type="inferred from homology"/>
<evidence type="ECO:0000256" key="8">
    <source>
        <dbReference type="ARBA" id="ARBA00022782"/>
    </source>
</evidence>
<dbReference type="InterPro" id="IPR035437">
    <property type="entry name" value="SNase_OB-fold_sf"/>
</dbReference>
<dbReference type="GO" id="GO:0031047">
    <property type="term" value="P:regulatory ncRNA-mediated gene silencing"/>
    <property type="evidence" value="ECO:0007669"/>
    <property type="project" value="UniProtKB-KW"/>
</dbReference>
<dbReference type="SMART" id="SM00487">
    <property type="entry name" value="DEXDc"/>
    <property type="match status" value="1"/>
</dbReference>
<dbReference type="SMART" id="SM00847">
    <property type="entry name" value="HA2"/>
    <property type="match status" value="1"/>
</dbReference>
<evidence type="ECO:0000256" key="16">
    <source>
        <dbReference type="SAM" id="MobiDB-lite"/>
    </source>
</evidence>
<dbReference type="GO" id="GO:0005737">
    <property type="term" value="C:cytoplasm"/>
    <property type="evidence" value="ECO:0007669"/>
    <property type="project" value="UniProtKB-SubCell"/>
</dbReference>
<evidence type="ECO:0000256" key="14">
    <source>
        <dbReference type="ARBA" id="ARBA00023254"/>
    </source>
</evidence>
<dbReference type="SUPFAM" id="SSF52540">
    <property type="entry name" value="P-loop containing nucleoside triphosphate hydrolases"/>
    <property type="match status" value="1"/>
</dbReference>
<evidence type="ECO:0000259" key="17">
    <source>
        <dbReference type="PROSITE" id="PS50304"/>
    </source>
</evidence>
<feature type="region of interest" description="Disordered" evidence="16">
    <location>
        <begin position="1267"/>
        <end position="1300"/>
    </location>
</feature>
<evidence type="ECO:0000256" key="5">
    <source>
        <dbReference type="ARBA" id="ARBA00022473"/>
    </source>
</evidence>
<dbReference type="InterPro" id="IPR014001">
    <property type="entry name" value="Helicase_ATP-bd"/>
</dbReference>
<dbReference type="Pfam" id="PF00270">
    <property type="entry name" value="DEAD"/>
    <property type="match status" value="1"/>
</dbReference>
<dbReference type="InterPro" id="IPR002999">
    <property type="entry name" value="Tudor"/>
</dbReference>
<keyword evidence="7" id="KW-0547">Nucleotide-binding</keyword>
<keyword evidence="11" id="KW-0067">ATP-binding</keyword>
<dbReference type="Gene3D" id="3.40.50.300">
    <property type="entry name" value="P-loop containing nucleotide triphosphate hydrolases"/>
    <property type="match status" value="2"/>
</dbReference>
<dbReference type="SMART" id="SM00333">
    <property type="entry name" value="TUDOR"/>
    <property type="match status" value="1"/>
</dbReference>
<dbReference type="SUPFAM" id="SSF63748">
    <property type="entry name" value="Tudor/PWWP/MBT"/>
    <property type="match status" value="1"/>
</dbReference>
<feature type="domain" description="Helicase ATP-binding" evidence="18">
    <location>
        <begin position="202"/>
        <end position="368"/>
    </location>
</feature>
<feature type="domain" description="Tudor" evidence="17">
    <location>
        <begin position="1004"/>
        <end position="1069"/>
    </location>
</feature>
<dbReference type="GO" id="GO:0030154">
    <property type="term" value="P:cell differentiation"/>
    <property type="evidence" value="ECO:0007669"/>
    <property type="project" value="UniProtKB-KW"/>
</dbReference>
<dbReference type="CDD" id="cd18791">
    <property type="entry name" value="SF2_C_RHA"/>
    <property type="match status" value="1"/>
</dbReference>
<evidence type="ECO:0000256" key="7">
    <source>
        <dbReference type="ARBA" id="ARBA00022741"/>
    </source>
</evidence>
<evidence type="ECO:0000256" key="1">
    <source>
        <dbReference type="ARBA" id="ARBA00004496"/>
    </source>
</evidence>
<evidence type="ECO:0000256" key="3">
    <source>
        <dbReference type="ARBA" id="ARBA00012552"/>
    </source>
</evidence>
<dbReference type="Pfam" id="PF00567">
    <property type="entry name" value="TUDOR"/>
    <property type="match status" value="1"/>
</dbReference>
<evidence type="ECO:0000259" key="19">
    <source>
        <dbReference type="PROSITE" id="PS51194"/>
    </source>
</evidence>
<dbReference type="Gene3D" id="2.30.30.140">
    <property type="match status" value="1"/>
</dbReference>
<evidence type="ECO:0000256" key="12">
    <source>
        <dbReference type="ARBA" id="ARBA00022871"/>
    </source>
</evidence>
<evidence type="ECO:0000313" key="20">
    <source>
        <dbReference type="EMBL" id="CAD7460501.1"/>
    </source>
</evidence>
<dbReference type="Pfam" id="PF21010">
    <property type="entry name" value="HA2_C"/>
    <property type="match status" value="1"/>
</dbReference>
<dbReference type="GO" id="GO:0003723">
    <property type="term" value="F:RNA binding"/>
    <property type="evidence" value="ECO:0007669"/>
    <property type="project" value="TreeGrafter"/>
</dbReference>
<keyword evidence="14" id="KW-0469">Meiosis</keyword>
<dbReference type="Gene3D" id="2.40.50.90">
    <property type="match status" value="1"/>
</dbReference>
<dbReference type="GO" id="GO:0005524">
    <property type="term" value="F:ATP binding"/>
    <property type="evidence" value="ECO:0007669"/>
    <property type="project" value="UniProtKB-KW"/>
</dbReference>
<protein>
    <recommendedName>
        <fullName evidence="4">Probable ATP-dependent RNA helicase spindle-E</fullName>
        <ecNumber evidence="3">3.6.4.13</ecNumber>
    </recommendedName>
</protein>
<dbReference type="Gene3D" id="1.20.120.1080">
    <property type="match status" value="1"/>
</dbReference>
<dbReference type="PROSITE" id="PS51194">
    <property type="entry name" value="HELICASE_CTER"/>
    <property type="match status" value="1"/>
</dbReference>
<dbReference type="InterPro" id="IPR007502">
    <property type="entry name" value="Helicase-assoc_dom"/>
</dbReference>
<organism evidence="20">
    <name type="scientific">Timema tahoe</name>
    <dbReference type="NCBI Taxonomy" id="61484"/>
    <lineage>
        <taxon>Eukaryota</taxon>
        <taxon>Metazoa</taxon>
        <taxon>Ecdysozoa</taxon>
        <taxon>Arthropoda</taxon>
        <taxon>Hexapoda</taxon>
        <taxon>Insecta</taxon>
        <taxon>Pterygota</taxon>
        <taxon>Neoptera</taxon>
        <taxon>Polyneoptera</taxon>
        <taxon>Phasmatodea</taxon>
        <taxon>Timematodea</taxon>
        <taxon>Timematoidea</taxon>
        <taxon>Timematidae</taxon>
        <taxon>Timema</taxon>
    </lineage>
</organism>
<dbReference type="PANTHER" id="PTHR18934:SF113">
    <property type="entry name" value="ATP-DEPENDENT RNA HELICASE TDRD9"/>
    <property type="match status" value="1"/>
</dbReference>
<comment type="subcellular location">
    <subcellularLocation>
        <location evidence="1">Cytoplasm</location>
    </subcellularLocation>
</comment>
<evidence type="ECO:0000256" key="4">
    <source>
        <dbReference type="ARBA" id="ARBA00013352"/>
    </source>
</evidence>
<keyword evidence="6" id="KW-0963">Cytoplasm</keyword>
<keyword evidence="13" id="KW-0943">RNA-mediated gene silencing</keyword>
<dbReference type="InterPro" id="IPR027417">
    <property type="entry name" value="P-loop_NTPase"/>
</dbReference>
<dbReference type="GO" id="GO:0003724">
    <property type="term" value="F:RNA helicase activity"/>
    <property type="evidence" value="ECO:0007669"/>
    <property type="project" value="UniProtKB-EC"/>
</dbReference>
<evidence type="ECO:0000256" key="15">
    <source>
        <dbReference type="ARBA" id="ARBA00047984"/>
    </source>
</evidence>